<evidence type="ECO:0000256" key="1">
    <source>
        <dbReference type="SAM" id="SignalP"/>
    </source>
</evidence>
<accession>A0A7T5R2V5</accession>
<feature type="chain" id="PRO_5032915300" evidence="1">
    <location>
        <begin position="32"/>
        <end position="438"/>
    </location>
</feature>
<dbReference type="AlphaFoldDB" id="A0A7T5R2V5"/>
<dbReference type="EMBL" id="CP066681">
    <property type="protein sequence ID" value="QQG36446.1"/>
    <property type="molecule type" value="Genomic_DNA"/>
</dbReference>
<name>A0A7T5R2V5_9BACT</name>
<organism evidence="2 3">
    <name type="scientific">Micavibrio aeruginosavorus</name>
    <dbReference type="NCBI Taxonomy" id="349221"/>
    <lineage>
        <taxon>Bacteria</taxon>
        <taxon>Pseudomonadati</taxon>
        <taxon>Bdellovibrionota</taxon>
        <taxon>Bdellovibrionia</taxon>
        <taxon>Bdellovibrionales</taxon>
        <taxon>Pseudobdellovibrionaceae</taxon>
        <taxon>Micavibrio</taxon>
    </lineage>
</organism>
<reference evidence="2 3" key="1">
    <citation type="submission" date="2020-07" db="EMBL/GenBank/DDBJ databases">
        <title>Huge and variable diversity of episymbiotic CPR bacteria and DPANN archaea in groundwater ecosystems.</title>
        <authorList>
            <person name="He C.Y."/>
            <person name="Keren R."/>
            <person name="Whittaker M."/>
            <person name="Farag I.F."/>
            <person name="Doudna J."/>
            <person name="Cate J.H.D."/>
            <person name="Banfield J.F."/>
        </authorList>
    </citation>
    <scope>NUCLEOTIDE SEQUENCE [LARGE SCALE GENOMIC DNA]</scope>
    <source>
        <strain evidence="2">NC_groundwater_70_Ag_B-0.1um_54_66</strain>
    </source>
</reference>
<keyword evidence="1" id="KW-0732">Signal</keyword>
<evidence type="ECO:0000313" key="2">
    <source>
        <dbReference type="EMBL" id="QQG36446.1"/>
    </source>
</evidence>
<protein>
    <submittedName>
        <fullName evidence="2">Uncharacterized protein</fullName>
    </submittedName>
</protein>
<gene>
    <name evidence="2" type="ORF">HYS17_01245</name>
</gene>
<feature type="signal peptide" evidence="1">
    <location>
        <begin position="1"/>
        <end position="31"/>
    </location>
</feature>
<sequence>MIFDLTSRLRPLLFTTVLMAGIAWVNNQAFAVCDDCASVNSENSDTRDVMNDEHDETREHFKAEFDSWEDWLENTFTPPWLEPLMDMAEQMTTTMVYQVFAIGTLLDAKQELEVQRLMQRKVAEAHRDYQPSVGICMIGTTVRSLAAAERRAETTAFVMSQRSQDRQIGNIHSAAAEGSERDRNSRMEQFRRRYCDTHDHNNLFQRVCGSANGARGPTLNKDIDYTRTVDAHKTLDIDFTDTTLTNDEEDVLALASNLYAHEIPRRFDEKGFNNATHSKDSHKLEPLLDQRSLFAKRAVAEHSFNTIVGMKALGSPDSGSATIGSSVDTKQYLRVILEQLGMSVSEVDRFLGTQPSYFAQMEVLTKKAFQQPGFYADLYDKPANIDRKKVALQAISLMQDFDIWQSYLRTEALLSVLLELEVATYQGIIENPITGGEQ</sequence>
<dbReference type="Proteomes" id="UP000595362">
    <property type="component" value="Chromosome"/>
</dbReference>
<evidence type="ECO:0000313" key="3">
    <source>
        <dbReference type="Proteomes" id="UP000595362"/>
    </source>
</evidence>
<proteinExistence type="predicted"/>